<accession>D6Y837</accession>
<dbReference type="STRING" id="469371.Tbis_1134"/>
<sequence>MKRVRLLAAVLASALLLTACSGDGEPEGAGTPSPEGARTVRIALHPWIGYEASAAVVAYLLKRELGYKVEYVRGTEAESWKGFEDGTVDVIIENWGHQDLKREYIDQKKVAVSAGPTGNRGVIGWYVPEWMAQRYPELTTYQGLIEHYRLFRTEKSGNLGQLLAGDPSFVSHDEALIRNLKLPFKVVYTKGEGELIEAARKATQNRSPLLMYFYEPQWLFKQLKLVKVNLPPYALGCDKDPERVACDYPPYLLDKIVSARFAENGGKAYELIKNFTWTNEDQSAVAYDMAVNNMSADDAARKWIEANKVVWQSWLPS</sequence>
<dbReference type="SUPFAM" id="SSF53850">
    <property type="entry name" value="Periplasmic binding protein-like II"/>
    <property type="match status" value="1"/>
</dbReference>
<feature type="chain" id="PRO_5038682161" evidence="1">
    <location>
        <begin position="22"/>
        <end position="317"/>
    </location>
</feature>
<feature type="signal peptide" evidence="1">
    <location>
        <begin position="1"/>
        <end position="21"/>
    </location>
</feature>
<proteinExistence type="predicted"/>
<dbReference type="GO" id="GO:0022857">
    <property type="term" value="F:transmembrane transporter activity"/>
    <property type="evidence" value="ECO:0007669"/>
    <property type="project" value="InterPro"/>
</dbReference>
<dbReference type="PROSITE" id="PS51257">
    <property type="entry name" value="PROKAR_LIPOPROTEIN"/>
    <property type="match status" value="1"/>
</dbReference>
<dbReference type="AlphaFoldDB" id="D6Y837"/>
<dbReference type="eggNOG" id="COG2113">
    <property type="taxonomic scope" value="Bacteria"/>
</dbReference>
<dbReference type="Pfam" id="PF04069">
    <property type="entry name" value="OpuAC"/>
    <property type="match status" value="1"/>
</dbReference>
<dbReference type="OrthoDB" id="7805658at2"/>
<protein>
    <submittedName>
        <fullName evidence="3">Substrate-binding region of ABC-type glycine betaine transport system</fullName>
    </submittedName>
</protein>
<gene>
    <name evidence="3" type="ordered locus">Tbis_1134</name>
</gene>
<organism evidence="3 4">
    <name type="scientific">Thermobispora bispora (strain ATCC 19993 / DSM 43833 / CBS 139.67 / JCM 10125 / KCTC 9307 / NBRC 14880 / R51)</name>
    <dbReference type="NCBI Taxonomy" id="469371"/>
    <lineage>
        <taxon>Bacteria</taxon>
        <taxon>Bacillati</taxon>
        <taxon>Actinomycetota</taxon>
        <taxon>Actinomycetes</taxon>
        <taxon>Streptosporangiales</taxon>
        <taxon>Streptosporangiaceae</taxon>
        <taxon>Thermobispora</taxon>
    </lineage>
</organism>
<name>D6Y837_THEBD</name>
<dbReference type="KEGG" id="tbi:Tbis_1134"/>
<feature type="domain" description="ABC-type glycine betaine transport system substrate-binding" evidence="2">
    <location>
        <begin position="39"/>
        <end position="305"/>
    </location>
</feature>
<evidence type="ECO:0000259" key="2">
    <source>
        <dbReference type="Pfam" id="PF04069"/>
    </source>
</evidence>
<dbReference type="Gene3D" id="3.40.190.100">
    <property type="entry name" value="Glycine betaine-binding periplasmic protein, domain 2"/>
    <property type="match status" value="1"/>
</dbReference>
<dbReference type="EMBL" id="CP001874">
    <property type="protein sequence ID" value="ADG87856.1"/>
    <property type="molecule type" value="Genomic_DNA"/>
</dbReference>
<dbReference type="GO" id="GO:0043190">
    <property type="term" value="C:ATP-binding cassette (ABC) transporter complex"/>
    <property type="evidence" value="ECO:0007669"/>
    <property type="project" value="InterPro"/>
</dbReference>
<dbReference type="Gene3D" id="3.40.190.10">
    <property type="entry name" value="Periplasmic binding protein-like II"/>
    <property type="match status" value="1"/>
</dbReference>
<reference evidence="3 4" key="1">
    <citation type="submission" date="2010-01" db="EMBL/GenBank/DDBJ databases">
        <title>The complete genome of Thermobispora bispora DSM 43833.</title>
        <authorList>
            <consortium name="US DOE Joint Genome Institute (JGI-PGF)"/>
            <person name="Lucas S."/>
            <person name="Copeland A."/>
            <person name="Lapidus A."/>
            <person name="Glavina del Rio T."/>
            <person name="Dalin E."/>
            <person name="Tice H."/>
            <person name="Bruce D."/>
            <person name="Goodwin L."/>
            <person name="Pitluck S."/>
            <person name="Kyrpides N."/>
            <person name="Mavromatis K."/>
            <person name="Ivanova N."/>
            <person name="Mikhailova N."/>
            <person name="Chertkov O."/>
            <person name="Brettin T."/>
            <person name="Detter J.C."/>
            <person name="Han C."/>
            <person name="Larimer F."/>
            <person name="Land M."/>
            <person name="Hauser L."/>
            <person name="Markowitz V."/>
            <person name="Cheng J.-F."/>
            <person name="Hugenholtz P."/>
            <person name="Woyke T."/>
            <person name="Wu D."/>
            <person name="Jando M."/>
            <person name="Schneider S."/>
            <person name="Klenk H.-P."/>
            <person name="Eisen J.A."/>
        </authorList>
    </citation>
    <scope>NUCLEOTIDE SEQUENCE [LARGE SCALE GENOMIC DNA]</scope>
    <source>
        <strain evidence="4">ATCC 19993 / DSM 43833 / CBS 139.67 / JCM 10125 / KCTC 9307 / NBRC 14880 / R51</strain>
    </source>
</reference>
<dbReference type="Proteomes" id="UP000006640">
    <property type="component" value="Chromosome"/>
</dbReference>
<dbReference type="InterPro" id="IPR007210">
    <property type="entry name" value="ABC_Gly_betaine_transp_sub-bd"/>
</dbReference>
<evidence type="ECO:0000313" key="3">
    <source>
        <dbReference type="EMBL" id="ADG87856.1"/>
    </source>
</evidence>
<keyword evidence="1" id="KW-0732">Signal</keyword>
<evidence type="ECO:0000313" key="4">
    <source>
        <dbReference type="Proteomes" id="UP000006640"/>
    </source>
</evidence>
<keyword evidence="4" id="KW-1185">Reference proteome</keyword>
<dbReference type="CDD" id="cd13643">
    <property type="entry name" value="PBP2_BCP_2"/>
    <property type="match status" value="1"/>
</dbReference>
<evidence type="ECO:0000256" key="1">
    <source>
        <dbReference type="SAM" id="SignalP"/>
    </source>
</evidence>
<dbReference type="RefSeq" id="WP_013131389.1">
    <property type="nucleotide sequence ID" value="NC_014165.1"/>
</dbReference>
<dbReference type="HOGENOM" id="CLU_072064_0_0_11"/>